<keyword evidence="1" id="KW-0732">Signal</keyword>
<protein>
    <submittedName>
        <fullName evidence="2">Uncharacterized protein</fullName>
    </submittedName>
</protein>
<gene>
    <name evidence="2" type="ORF">DR864_20225</name>
</gene>
<evidence type="ECO:0000313" key="2">
    <source>
        <dbReference type="EMBL" id="AXE19907.1"/>
    </source>
</evidence>
<evidence type="ECO:0000313" key="3">
    <source>
        <dbReference type="Proteomes" id="UP000251993"/>
    </source>
</evidence>
<dbReference type="EMBL" id="CP030850">
    <property type="protein sequence ID" value="AXE19907.1"/>
    <property type="molecule type" value="Genomic_DNA"/>
</dbReference>
<dbReference type="OrthoDB" id="1490169at2"/>
<evidence type="ECO:0000256" key="1">
    <source>
        <dbReference type="SAM" id="SignalP"/>
    </source>
</evidence>
<proteinExistence type="predicted"/>
<sequence length="277" mass="31078">MKTYFMALTTLLWGYTALAQKVALVSLEDRRSLSNSYFGNRCEIEIKTTGDEVRKYKYVRIKNLTKAIDSEGVELLTDKQDRADYAEIGDEKLKIELKNPLRKATSIKEVSGTLDLYNPTEANGAIVKVANFQAKPNVNLLPKKAPLSIVFFTKESVEKMAKEQKAEREAKMKQLDPATREIAAGLMALVEGFGSGMAGENELSFYVNGDNGKLVDIKMEDETGKEVRRSGRFISGEHLHTYSYDEKPTPKWKLKILIETPASVKSVPFSLKDIELP</sequence>
<feature type="signal peptide" evidence="1">
    <location>
        <begin position="1"/>
        <end position="19"/>
    </location>
</feature>
<dbReference type="Proteomes" id="UP000251993">
    <property type="component" value="Chromosome"/>
</dbReference>
<name>A0A344TMN6_9BACT</name>
<dbReference type="KEGG" id="run:DR864_20225"/>
<reference evidence="2 3" key="1">
    <citation type="submission" date="2018-07" db="EMBL/GenBank/DDBJ databases">
        <title>Genome sequencing of Runella.</title>
        <authorList>
            <person name="Baek M.-G."/>
            <person name="Yi H."/>
        </authorList>
    </citation>
    <scope>NUCLEOTIDE SEQUENCE [LARGE SCALE GENOMIC DNA]</scope>
    <source>
        <strain evidence="2 3">HYN0085</strain>
    </source>
</reference>
<organism evidence="2 3">
    <name type="scientific">Runella rosea</name>
    <dbReference type="NCBI Taxonomy" id="2259595"/>
    <lineage>
        <taxon>Bacteria</taxon>
        <taxon>Pseudomonadati</taxon>
        <taxon>Bacteroidota</taxon>
        <taxon>Cytophagia</taxon>
        <taxon>Cytophagales</taxon>
        <taxon>Spirosomataceae</taxon>
        <taxon>Runella</taxon>
    </lineage>
</organism>
<keyword evidence="3" id="KW-1185">Reference proteome</keyword>
<dbReference type="AlphaFoldDB" id="A0A344TMN6"/>
<feature type="chain" id="PRO_5016599698" evidence="1">
    <location>
        <begin position="20"/>
        <end position="277"/>
    </location>
</feature>
<accession>A0A344TMN6</accession>
<dbReference type="RefSeq" id="WP_114068675.1">
    <property type="nucleotide sequence ID" value="NZ_CP030850.1"/>
</dbReference>